<organism evidence="2 3">
    <name type="scientific">Ramlibacter monticola</name>
    <dbReference type="NCBI Taxonomy" id="1926872"/>
    <lineage>
        <taxon>Bacteria</taxon>
        <taxon>Pseudomonadati</taxon>
        <taxon>Pseudomonadota</taxon>
        <taxon>Betaproteobacteria</taxon>
        <taxon>Burkholderiales</taxon>
        <taxon>Comamonadaceae</taxon>
        <taxon>Ramlibacter</taxon>
    </lineage>
</organism>
<name>A0A936YYI5_9BURK</name>
<dbReference type="AlphaFoldDB" id="A0A936YYI5"/>
<protein>
    <submittedName>
        <fullName evidence="2">Multiubiquitin domain-containing protein</fullName>
    </submittedName>
</protein>
<dbReference type="Pfam" id="PF14452">
    <property type="entry name" value="Multi_ubiq"/>
    <property type="match status" value="1"/>
</dbReference>
<sequence length="84" mass="9343">MSDESSLQYTIVVDGRSYIVEVDRLRGVDIRALSGVPASNALVLESDDAREDLVIDDESVVDLDTQRPVRVYSRPPTMHGAPQW</sequence>
<reference evidence="2 3" key="1">
    <citation type="journal article" date="2017" name="Int. J. Syst. Evol. Microbiol.">
        <title>Ramlibacter monticola sp. nov., isolated from forest soil.</title>
        <authorList>
            <person name="Chaudhary D.K."/>
            <person name="Kim J."/>
        </authorList>
    </citation>
    <scope>NUCLEOTIDE SEQUENCE [LARGE SCALE GENOMIC DNA]</scope>
    <source>
        <strain evidence="2 3">KACC 19175</strain>
    </source>
</reference>
<proteinExistence type="predicted"/>
<accession>A0A936YYI5</accession>
<dbReference type="Proteomes" id="UP000599109">
    <property type="component" value="Unassembled WGS sequence"/>
</dbReference>
<keyword evidence="3" id="KW-1185">Reference proteome</keyword>
<dbReference type="EMBL" id="JAEQNE010000002">
    <property type="protein sequence ID" value="MBL0391243.1"/>
    <property type="molecule type" value="Genomic_DNA"/>
</dbReference>
<evidence type="ECO:0000259" key="1">
    <source>
        <dbReference type="Pfam" id="PF14452"/>
    </source>
</evidence>
<dbReference type="InterPro" id="IPR027802">
    <property type="entry name" value="Multi-ubiquitin_dom"/>
</dbReference>
<evidence type="ECO:0000313" key="3">
    <source>
        <dbReference type="Proteomes" id="UP000599109"/>
    </source>
</evidence>
<evidence type="ECO:0000313" key="2">
    <source>
        <dbReference type="EMBL" id="MBL0391243.1"/>
    </source>
</evidence>
<comment type="caution">
    <text evidence="2">The sequence shown here is derived from an EMBL/GenBank/DDBJ whole genome shotgun (WGS) entry which is preliminary data.</text>
</comment>
<feature type="domain" description="Multi-ubiquitin" evidence="1">
    <location>
        <begin position="9"/>
        <end position="70"/>
    </location>
</feature>
<gene>
    <name evidence="2" type="ORF">JJ685_08845</name>
</gene>